<gene>
    <name evidence="5" type="ORF">TSOC_005924</name>
</gene>
<feature type="repeat" description="ANK" evidence="3">
    <location>
        <begin position="84"/>
        <end position="116"/>
    </location>
</feature>
<feature type="compositionally biased region" description="Basic and acidic residues" evidence="4">
    <location>
        <begin position="391"/>
        <end position="400"/>
    </location>
</feature>
<feature type="region of interest" description="Disordered" evidence="4">
    <location>
        <begin position="1"/>
        <end position="49"/>
    </location>
</feature>
<dbReference type="PROSITE" id="PS50297">
    <property type="entry name" value="ANK_REP_REGION"/>
    <property type="match status" value="11"/>
</dbReference>
<feature type="repeat" description="ANK" evidence="3">
    <location>
        <begin position="476"/>
        <end position="508"/>
    </location>
</feature>
<dbReference type="SMART" id="SM00248">
    <property type="entry name" value="ANK"/>
    <property type="match status" value="15"/>
</dbReference>
<keyword evidence="2 3" id="KW-0040">ANK repeat</keyword>
<dbReference type="Pfam" id="PF12796">
    <property type="entry name" value="Ank_2"/>
    <property type="match status" value="4"/>
</dbReference>
<feature type="region of interest" description="Disordered" evidence="4">
    <location>
        <begin position="379"/>
        <end position="421"/>
    </location>
</feature>
<dbReference type="EMBL" id="PGGS01000171">
    <property type="protein sequence ID" value="PNH07611.1"/>
    <property type="molecule type" value="Genomic_DNA"/>
</dbReference>
<feature type="repeat" description="ANK" evidence="3">
    <location>
        <begin position="259"/>
        <end position="291"/>
    </location>
</feature>
<dbReference type="PROSITE" id="PS50088">
    <property type="entry name" value="ANK_REPEAT"/>
    <property type="match status" value="12"/>
</dbReference>
<feature type="compositionally biased region" description="Basic and acidic residues" evidence="4">
    <location>
        <begin position="409"/>
        <end position="421"/>
    </location>
</feature>
<evidence type="ECO:0000313" key="6">
    <source>
        <dbReference type="Proteomes" id="UP000236333"/>
    </source>
</evidence>
<dbReference type="AlphaFoldDB" id="A0A2J8A516"/>
<dbReference type="PANTHER" id="PTHR24126:SF14">
    <property type="entry name" value="ANK_REP_REGION DOMAIN-CONTAINING PROTEIN"/>
    <property type="match status" value="1"/>
</dbReference>
<dbReference type="Pfam" id="PF13637">
    <property type="entry name" value="Ank_4"/>
    <property type="match status" value="1"/>
</dbReference>
<sequence length="726" mass="75727">MEVRRCSRASARGPQQPGQRAATLQDVSAAPATLDAAGRRDVKPRPVQTAAENSLLVASDKGDKEEVERLLAKPAVNPNAHVWLGATPLHTASRLGQVLEVKRLLREAPDAAVRAKGAEEVEQELLLLAGSNVSARNHLGSTPLHKASQKGHNRVVEVLLRAGADVDGRNHDGCTALQLASQNGHQAVVDLLLRAGARSKLGPTPTSTARHSGHKEMAKVLRGLQLRSTSLHLAIQKGHTELVELLLAAGANVGAKDIKGKTPLHVACENGLKEAVEVLLAAEAEVAARDKDGSTTLHVACVNGHTAVVEVLLAAGANVGAKDVDGKTPLHRACENGHAEVAQVLLREGAEVAAKDKVGWGRCIDIAAYEQKSVWNKAANGARGKRGPYHCHREPPRDGGRSVQPQPRPQDKEGSSPLHDACRRGHAEVAEVLLVAGASVAAKTNNGTTPLHAAGDKRVVEVLLGAGASVAAKDFDGKHPLHVASEKGLKPVVELLLQSEAGAAARDKWGSTPLHFACQGGHTEVVEVLLAAGAQVAARSYNGFTPLHSAAAEGAQEVVELLLGAGADVTSTVNWGATPLLIASANGRAEVVEMLLRAGADAATNGYLLKSPLEYARDEGKEDIVALLESRGGIKCCFGWANGPARKAAGGSGAEHEQRHPVHGPALLLGSVVAAGGRRKPVGHCVAALAAASFQGVVGRRRAHPAIVFFRLEALEARDYVFASTS</sequence>
<evidence type="ECO:0000256" key="2">
    <source>
        <dbReference type="ARBA" id="ARBA00023043"/>
    </source>
</evidence>
<accession>A0A2J8A516</accession>
<reference evidence="5 6" key="1">
    <citation type="journal article" date="2017" name="Mol. Biol. Evol.">
        <title>The 4-celled Tetrabaena socialis nuclear genome reveals the essential components for genetic control of cell number at the origin of multicellularity in the volvocine lineage.</title>
        <authorList>
            <person name="Featherston J."/>
            <person name="Arakaki Y."/>
            <person name="Hanschen E.R."/>
            <person name="Ferris P.J."/>
            <person name="Michod R.E."/>
            <person name="Olson B.J.S.C."/>
            <person name="Nozaki H."/>
            <person name="Durand P.M."/>
        </authorList>
    </citation>
    <scope>NUCLEOTIDE SEQUENCE [LARGE SCALE GENOMIC DNA]</scope>
    <source>
        <strain evidence="5 6">NIES-571</strain>
    </source>
</reference>
<proteinExistence type="predicted"/>
<dbReference type="OrthoDB" id="548600at2759"/>
<dbReference type="Pfam" id="PF00023">
    <property type="entry name" value="Ank"/>
    <property type="match status" value="1"/>
</dbReference>
<protein>
    <submittedName>
        <fullName evidence="5">Ankyrin-3</fullName>
    </submittedName>
</protein>
<dbReference type="InterPro" id="IPR002110">
    <property type="entry name" value="Ankyrin_rpt"/>
</dbReference>
<dbReference type="Proteomes" id="UP000236333">
    <property type="component" value="Unassembled WGS sequence"/>
</dbReference>
<dbReference type="InterPro" id="IPR036770">
    <property type="entry name" value="Ankyrin_rpt-contain_sf"/>
</dbReference>
<feature type="repeat" description="ANK" evidence="3">
    <location>
        <begin position="575"/>
        <end position="607"/>
    </location>
</feature>
<keyword evidence="1" id="KW-0677">Repeat</keyword>
<feature type="repeat" description="ANK" evidence="3">
    <location>
        <begin position="413"/>
        <end position="445"/>
    </location>
</feature>
<feature type="repeat" description="ANK" evidence="3">
    <location>
        <begin position="139"/>
        <end position="171"/>
    </location>
</feature>
<evidence type="ECO:0000256" key="1">
    <source>
        <dbReference type="ARBA" id="ARBA00022737"/>
    </source>
</evidence>
<feature type="repeat" description="ANK" evidence="3">
    <location>
        <begin position="172"/>
        <end position="197"/>
    </location>
</feature>
<dbReference type="SUPFAM" id="SSF48403">
    <property type="entry name" value="Ankyrin repeat"/>
    <property type="match status" value="2"/>
</dbReference>
<feature type="repeat" description="ANK" evidence="3">
    <location>
        <begin position="292"/>
        <end position="324"/>
    </location>
</feature>
<dbReference type="Gene3D" id="1.25.40.20">
    <property type="entry name" value="Ankyrin repeat-containing domain"/>
    <property type="match status" value="5"/>
</dbReference>
<dbReference type="PANTHER" id="PTHR24126">
    <property type="entry name" value="ANKYRIN REPEAT, PH AND SEC7 DOMAIN CONTAINING PROTEIN SECG-RELATED"/>
    <property type="match status" value="1"/>
</dbReference>
<name>A0A2J8A516_9CHLO</name>
<feature type="repeat" description="ANK" evidence="3">
    <location>
        <begin position="542"/>
        <end position="574"/>
    </location>
</feature>
<dbReference type="PRINTS" id="PR01415">
    <property type="entry name" value="ANKYRIN"/>
</dbReference>
<feature type="repeat" description="ANK" evidence="3">
    <location>
        <begin position="226"/>
        <end position="258"/>
    </location>
</feature>
<feature type="repeat" description="ANK" evidence="3">
    <location>
        <begin position="325"/>
        <end position="357"/>
    </location>
</feature>
<evidence type="ECO:0000256" key="3">
    <source>
        <dbReference type="PROSITE-ProRule" id="PRU00023"/>
    </source>
</evidence>
<organism evidence="5 6">
    <name type="scientific">Tetrabaena socialis</name>
    <dbReference type="NCBI Taxonomy" id="47790"/>
    <lineage>
        <taxon>Eukaryota</taxon>
        <taxon>Viridiplantae</taxon>
        <taxon>Chlorophyta</taxon>
        <taxon>core chlorophytes</taxon>
        <taxon>Chlorophyceae</taxon>
        <taxon>CS clade</taxon>
        <taxon>Chlamydomonadales</taxon>
        <taxon>Tetrabaenaceae</taxon>
        <taxon>Tetrabaena</taxon>
    </lineage>
</organism>
<evidence type="ECO:0000256" key="4">
    <source>
        <dbReference type="SAM" id="MobiDB-lite"/>
    </source>
</evidence>
<keyword evidence="6" id="KW-1185">Reference proteome</keyword>
<evidence type="ECO:0000313" key="5">
    <source>
        <dbReference type="EMBL" id="PNH07611.1"/>
    </source>
</evidence>
<feature type="repeat" description="ANK" evidence="3">
    <location>
        <begin position="509"/>
        <end position="541"/>
    </location>
</feature>
<comment type="caution">
    <text evidence="5">The sequence shown here is derived from an EMBL/GenBank/DDBJ whole genome shotgun (WGS) entry which is preliminary data.</text>
</comment>